<organism evidence="1 2">
    <name type="scientific">Bacillus gaemokensis</name>
    <dbReference type="NCBI Taxonomy" id="574375"/>
    <lineage>
        <taxon>Bacteria</taxon>
        <taxon>Bacillati</taxon>
        <taxon>Bacillota</taxon>
        <taxon>Bacilli</taxon>
        <taxon>Bacillales</taxon>
        <taxon>Bacillaceae</taxon>
        <taxon>Bacillus</taxon>
        <taxon>Bacillus cereus group</taxon>
    </lineage>
</organism>
<reference evidence="1 2" key="1">
    <citation type="submission" date="2014-06" db="EMBL/GenBank/DDBJ databases">
        <title>Draft genome sequence of Bacillus gaemokensis JCM 15801 (MCCC 1A00707).</title>
        <authorList>
            <person name="Lai Q."/>
            <person name="Liu Y."/>
            <person name="Shao Z."/>
        </authorList>
    </citation>
    <scope>NUCLEOTIDE SEQUENCE [LARGE SCALE GENOMIC DNA]</scope>
    <source>
        <strain evidence="1 2">JCM 15801</strain>
    </source>
</reference>
<proteinExistence type="predicted"/>
<protein>
    <submittedName>
        <fullName evidence="1">Uncharacterized protein</fullName>
    </submittedName>
</protein>
<evidence type="ECO:0000313" key="2">
    <source>
        <dbReference type="Proteomes" id="UP000027778"/>
    </source>
</evidence>
<sequence>MRFAEMQQYHFDKKINNVYALGNYLATGKFASKTFESTPKPPVDTLNKSYRLAISPNVHDAGNAQMIHGLWSVSWIINQSE</sequence>
<dbReference type="EMBL" id="JOTM01000001">
    <property type="protein sequence ID" value="KEK25704.1"/>
    <property type="molecule type" value="Genomic_DNA"/>
</dbReference>
<dbReference type="STRING" id="574375.AZF08_00375"/>
<name>A0A073KEK0_9BACI</name>
<keyword evidence="2" id="KW-1185">Reference proteome</keyword>
<dbReference type="Proteomes" id="UP000027778">
    <property type="component" value="Unassembled WGS sequence"/>
</dbReference>
<comment type="caution">
    <text evidence="1">The sequence shown here is derived from an EMBL/GenBank/DDBJ whole genome shotgun (WGS) entry which is preliminary data.</text>
</comment>
<gene>
    <name evidence="1" type="ORF">BAGA_00210</name>
</gene>
<evidence type="ECO:0000313" key="1">
    <source>
        <dbReference type="EMBL" id="KEK25704.1"/>
    </source>
</evidence>
<accession>A0A073KEK0</accession>
<dbReference type="AlphaFoldDB" id="A0A073KEK0"/>